<name>A0A6J6KYW8_9ZZZZ</name>
<dbReference type="EMBL" id="CAEZWP010000011">
    <property type="protein sequence ID" value="CAB4654960.1"/>
    <property type="molecule type" value="Genomic_DNA"/>
</dbReference>
<proteinExistence type="predicted"/>
<protein>
    <submittedName>
        <fullName evidence="1">Unannotated protein</fullName>
    </submittedName>
</protein>
<organism evidence="1">
    <name type="scientific">freshwater metagenome</name>
    <dbReference type="NCBI Taxonomy" id="449393"/>
    <lineage>
        <taxon>unclassified sequences</taxon>
        <taxon>metagenomes</taxon>
        <taxon>ecological metagenomes</taxon>
    </lineage>
</organism>
<reference evidence="1" key="1">
    <citation type="submission" date="2020-05" db="EMBL/GenBank/DDBJ databases">
        <authorList>
            <person name="Chiriac C."/>
            <person name="Salcher M."/>
            <person name="Ghai R."/>
            <person name="Kavagutti S V."/>
        </authorList>
    </citation>
    <scope>NUCLEOTIDE SEQUENCE</scope>
</reference>
<sequence>MFETLLFALLIFLFLNRTKRRKKPRGLDAELKELIENSNDATGIGLEIKGFLLDLINDEKNDAEKFSDARLAQAQRIIDRAGPGAMYWMTDIAAQFAFLAAAQINGIPTNVNAELPDAATPEDIVRIVVRP</sequence>
<evidence type="ECO:0000313" key="1">
    <source>
        <dbReference type="EMBL" id="CAB4654960.1"/>
    </source>
</evidence>
<dbReference type="AlphaFoldDB" id="A0A6J6KYW8"/>
<gene>
    <name evidence="1" type="ORF">UFOPK2265_00396</name>
</gene>
<accession>A0A6J6KYW8</accession>